<dbReference type="EMBL" id="JABMIG020000002">
    <property type="protein sequence ID" value="KAL3805615.1"/>
    <property type="molecule type" value="Genomic_DNA"/>
</dbReference>
<evidence type="ECO:0000313" key="3">
    <source>
        <dbReference type="Proteomes" id="UP001516023"/>
    </source>
</evidence>
<evidence type="ECO:0000313" key="2">
    <source>
        <dbReference type="EMBL" id="KAL3805615.1"/>
    </source>
</evidence>
<proteinExistence type="predicted"/>
<keyword evidence="3" id="KW-1185">Reference proteome</keyword>
<organism evidence="2 3">
    <name type="scientific">Cyclotella cryptica</name>
    <dbReference type="NCBI Taxonomy" id="29204"/>
    <lineage>
        <taxon>Eukaryota</taxon>
        <taxon>Sar</taxon>
        <taxon>Stramenopiles</taxon>
        <taxon>Ochrophyta</taxon>
        <taxon>Bacillariophyta</taxon>
        <taxon>Coscinodiscophyceae</taxon>
        <taxon>Thalassiosirophycidae</taxon>
        <taxon>Stephanodiscales</taxon>
        <taxon>Stephanodiscaceae</taxon>
        <taxon>Cyclotella</taxon>
    </lineage>
</organism>
<protein>
    <submittedName>
        <fullName evidence="2">Uncharacterized protein</fullName>
    </submittedName>
</protein>
<dbReference type="AlphaFoldDB" id="A0ABD3QYX5"/>
<accession>A0ABD3QYX5</accession>
<comment type="caution">
    <text evidence="2">The sequence shown here is derived from an EMBL/GenBank/DDBJ whole genome shotgun (WGS) entry which is preliminary data.</text>
</comment>
<feature type="compositionally biased region" description="Basic and acidic residues" evidence="1">
    <location>
        <begin position="116"/>
        <end position="127"/>
    </location>
</feature>
<feature type="region of interest" description="Disordered" evidence="1">
    <location>
        <begin position="116"/>
        <end position="164"/>
    </location>
</feature>
<sequence length="198" mass="22542">MFHPSAANDTLQGQAIQKINNLWGSDHHHRRGSGRAGFEDDRKSIGIPVCKKKYRPFEFHLKHNRNGLVEIKVERMYGCCSHSNIRKRVIERHGERKGWEPFGQWSLSKAKAAAKREAARLNGEKSGESSSSTDSSGYDSSRSNSSFEFTSSSPSSCSRKDDRQQQSWQTLCHDGMCNWKVRGKLDDISLEIEKERLI</sequence>
<dbReference type="Proteomes" id="UP001516023">
    <property type="component" value="Unassembled WGS sequence"/>
</dbReference>
<name>A0ABD3QYX5_9STRA</name>
<reference evidence="2 3" key="1">
    <citation type="journal article" date="2020" name="G3 (Bethesda)">
        <title>Improved Reference Genome for Cyclotella cryptica CCMP332, a Model for Cell Wall Morphogenesis, Salinity Adaptation, and Lipid Production in Diatoms (Bacillariophyta).</title>
        <authorList>
            <person name="Roberts W.R."/>
            <person name="Downey K.M."/>
            <person name="Ruck E.C."/>
            <person name="Traller J.C."/>
            <person name="Alverson A.J."/>
        </authorList>
    </citation>
    <scope>NUCLEOTIDE SEQUENCE [LARGE SCALE GENOMIC DNA]</scope>
    <source>
        <strain evidence="2 3">CCMP332</strain>
    </source>
</reference>
<gene>
    <name evidence="2" type="ORF">HJC23_005859</name>
</gene>
<feature type="compositionally biased region" description="Low complexity" evidence="1">
    <location>
        <begin position="128"/>
        <end position="157"/>
    </location>
</feature>
<evidence type="ECO:0000256" key="1">
    <source>
        <dbReference type="SAM" id="MobiDB-lite"/>
    </source>
</evidence>